<dbReference type="RefSeq" id="WP_165244122.1">
    <property type="nucleotide sequence ID" value="NZ_JAAKZV010000280.1"/>
</dbReference>
<evidence type="ECO:0000313" key="6">
    <source>
        <dbReference type="EMBL" id="NGN69305.1"/>
    </source>
</evidence>
<dbReference type="InterPro" id="IPR002716">
    <property type="entry name" value="PIN_dom"/>
</dbReference>
<keyword evidence="4" id="KW-0460">Magnesium</keyword>
<dbReference type="InterPro" id="IPR029060">
    <property type="entry name" value="PIN-like_dom_sf"/>
</dbReference>
<dbReference type="GO" id="GO:0004518">
    <property type="term" value="F:nuclease activity"/>
    <property type="evidence" value="ECO:0007669"/>
    <property type="project" value="UniProtKB-KW"/>
</dbReference>
<feature type="domain" description="PIN" evidence="5">
    <location>
        <begin position="2"/>
        <end position="133"/>
    </location>
</feature>
<dbReference type="GO" id="GO:0016787">
    <property type="term" value="F:hydrolase activity"/>
    <property type="evidence" value="ECO:0007669"/>
    <property type="project" value="UniProtKB-KW"/>
</dbReference>
<evidence type="ECO:0000259" key="5">
    <source>
        <dbReference type="Pfam" id="PF01850"/>
    </source>
</evidence>
<evidence type="ECO:0000256" key="1">
    <source>
        <dbReference type="ARBA" id="ARBA00022722"/>
    </source>
</evidence>
<accession>A0A6G4UAP1</accession>
<evidence type="ECO:0000256" key="3">
    <source>
        <dbReference type="ARBA" id="ARBA00022801"/>
    </source>
</evidence>
<dbReference type="Gene3D" id="3.40.50.1010">
    <property type="entry name" value="5'-nuclease"/>
    <property type="match status" value="1"/>
</dbReference>
<dbReference type="Pfam" id="PF01850">
    <property type="entry name" value="PIN"/>
    <property type="match status" value="1"/>
</dbReference>
<organism evidence="6 7">
    <name type="scientific">Streptomyces coryli</name>
    <dbReference type="NCBI Taxonomy" id="1128680"/>
    <lineage>
        <taxon>Bacteria</taxon>
        <taxon>Bacillati</taxon>
        <taxon>Actinomycetota</taxon>
        <taxon>Actinomycetes</taxon>
        <taxon>Kitasatosporales</taxon>
        <taxon>Streptomycetaceae</taxon>
        <taxon>Streptomyces</taxon>
    </lineage>
</organism>
<keyword evidence="2" id="KW-0479">Metal-binding</keyword>
<evidence type="ECO:0000256" key="2">
    <source>
        <dbReference type="ARBA" id="ARBA00022723"/>
    </source>
</evidence>
<keyword evidence="7" id="KW-1185">Reference proteome</keyword>
<evidence type="ECO:0000313" key="7">
    <source>
        <dbReference type="Proteomes" id="UP000481583"/>
    </source>
</evidence>
<dbReference type="SUPFAM" id="SSF88723">
    <property type="entry name" value="PIN domain-like"/>
    <property type="match status" value="1"/>
</dbReference>
<dbReference type="GO" id="GO:0046872">
    <property type="term" value="F:metal ion binding"/>
    <property type="evidence" value="ECO:0007669"/>
    <property type="project" value="UniProtKB-KW"/>
</dbReference>
<gene>
    <name evidence="6" type="ORF">G5C51_36140</name>
</gene>
<comment type="caution">
    <text evidence="6">The sequence shown here is derived from an EMBL/GenBank/DDBJ whole genome shotgun (WGS) entry which is preliminary data.</text>
</comment>
<keyword evidence="1" id="KW-0540">Nuclease</keyword>
<protein>
    <submittedName>
        <fullName evidence="6">Type II toxin-antitoxin system VapC family toxin</fullName>
    </submittedName>
</protein>
<dbReference type="EMBL" id="JAAKZV010000280">
    <property type="protein sequence ID" value="NGN69305.1"/>
    <property type="molecule type" value="Genomic_DNA"/>
</dbReference>
<dbReference type="AlphaFoldDB" id="A0A6G4UAP1"/>
<proteinExistence type="predicted"/>
<sequence length="144" mass="15587">MIYLDSGALVKLIHEEKETAALADFLAERDEELVSCELAYTEVPRVVRKLAHDSQRRLSVEQQLLDDELAAGEEILAGVGMLVVDLDLLVRAGQWADDPHLGSLDSIHLAAALQLGPALSDFVTYDKALARAAAEAGLSVVRPK</sequence>
<dbReference type="Proteomes" id="UP000481583">
    <property type="component" value="Unassembled WGS sequence"/>
</dbReference>
<name>A0A6G4UAP1_9ACTN</name>
<dbReference type="CDD" id="cd09874">
    <property type="entry name" value="PIN_MT3492-like"/>
    <property type="match status" value="1"/>
</dbReference>
<evidence type="ECO:0000256" key="4">
    <source>
        <dbReference type="ARBA" id="ARBA00022842"/>
    </source>
</evidence>
<reference evidence="6 7" key="1">
    <citation type="submission" date="2020-02" db="EMBL/GenBank/DDBJ databases">
        <title>Whole-genome analyses of novel actinobacteria.</title>
        <authorList>
            <person name="Sahin N."/>
        </authorList>
    </citation>
    <scope>NUCLEOTIDE SEQUENCE [LARGE SCALE GENOMIC DNA]</scope>
    <source>
        <strain evidence="6 7">A7024</strain>
    </source>
</reference>
<keyword evidence="3" id="KW-0378">Hydrolase</keyword>